<name>A0ABW4LRE4_9BACI</name>
<keyword evidence="3" id="KW-1185">Reference proteome</keyword>
<dbReference type="PANTHER" id="PTHR11215">
    <property type="entry name" value="METAL DEPENDENT HYDROLASE - RELATED"/>
    <property type="match status" value="1"/>
</dbReference>
<organism evidence="2 3">
    <name type="scientific">Bacillus salitolerans</name>
    <dbReference type="NCBI Taxonomy" id="1437434"/>
    <lineage>
        <taxon>Bacteria</taxon>
        <taxon>Bacillati</taxon>
        <taxon>Bacillota</taxon>
        <taxon>Bacilli</taxon>
        <taxon>Bacillales</taxon>
        <taxon>Bacillaceae</taxon>
        <taxon>Bacillus</taxon>
    </lineage>
</organism>
<dbReference type="Proteomes" id="UP001597214">
    <property type="component" value="Unassembled WGS sequence"/>
</dbReference>
<evidence type="ECO:0000313" key="3">
    <source>
        <dbReference type="Proteomes" id="UP001597214"/>
    </source>
</evidence>
<accession>A0ABW4LRE4</accession>
<dbReference type="InterPro" id="IPR003226">
    <property type="entry name" value="MYG1_exonuclease"/>
</dbReference>
<evidence type="ECO:0000256" key="1">
    <source>
        <dbReference type="ARBA" id="ARBA00010105"/>
    </source>
</evidence>
<dbReference type="RefSeq" id="WP_377928460.1">
    <property type="nucleotide sequence ID" value="NZ_JBHUEM010000020.1"/>
</dbReference>
<dbReference type="Pfam" id="PF03690">
    <property type="entry name" value="MYG1_exonuc"/>
    <property type="match status" value="1"/>
</dbReference>
<reference evidence="3" key="1">
    <citation type="journal article" date="2019" name="Int. J. Syst. Evol. Microbiol.">
        <title>The Global Catalogue of Microorganisms (GCM) 10K type strain sequencing project: providing services to taxonomists for standard genome sequencing and annotation.</title>
        <authorList>
            <consortium name="The Broad Institute Genomics Platform"/>
            <consortium name="The Broad Institute Genome Sequencing Center for Infectious Disease"/>
            <person name="Wu L."/>
            <person name="Ma J."/>
        </authorList>
    </citation>
    <scope>NUCLEOTIDE SEQUENCE [LARGE SCALE GENOMIC DNA]</scope>
    <source>
        <strain evidence="3">CCUG 49339</strain>
    </source>
</reference>
<proteinExistence type="inferred from homology"/>
<gene>
    <name evidence="2" type="ORF">ACFSCX_11910</name>
</gene>
<comment type="similarity">
    <text evidence="1">Belongs to the MYG1 family.</text>
</comment>
<dbReference type="EMBL" id="JBHUEM010000020">
    <property type="protein sequence ID" value="MFD1737258.1"/>
    <property type="molecule type" value="Genomic_DNA"/>
</dbReference>
<sequence>MQIKKVGTHNGTFHADDVVAYIILEELFGPLQLVRSRNEEELLTCDLVFDVGGGKYDHHTNNKEYRENGMPYAAAGLIWRDFGKELLIRKGVPPHAVDNLFFYLDEQYMQGLDAVDNGVRFNREVLVPELPSDIHRFNPRWDKEEDENEQFFKAVTFARTSFLNLIEEQKSVIAAEQLIKEAYLNRQQKEILFLKTHCPWLQALLKIDTTKEVQFVIYQDIRKGYLIQVVPLHQNTFEARKDLPKEWAGLRAEELNELIGIKDAIFAHPARFIAGAKTKESILKMAQLAINAQKD</sequence>
<dbReference type="PANTHER" id="PTHR11215:SF1">
    <property type="entry name" value="MYG1 EXONUCLEASE"/>
    <property type="match status" value="1"/>
</dbReference>
<evidence type="ECO:0000313" key="2">
    <source>
        <dbReference type="EMBL" id="MFD1737258.1"/>
    </source>
</evidence>
<comment type="caution">
    <text evidence="2">The sequence shown here is derived from an EMBL/GenBank/DDBJ whole genome shotgun (WGS) entry which is preliminary data.</text>
</comment>
<protein>
    <submittedName>
        <fullName evidence="2">MYG1 family protein</fullName>
    </submittedName>
</protein>